<organism evidence="2 3">
    <name type="scientific">Devosia crocina</name>
    <dbReference type="NCBI Taxonomy" id="429728"/>
    <lineage>
        <taxon>Bacteria</taxon>
        <taxon>Pseudomonadati</taxon>
        <taxon>Pseudomonadota</taxon>
        <taxon>Alphaproteobacteria</taxon>
        <taxon>Hyphomicrobiales</taxon>
        <taxon>Devosiaceae</taxon>
        <taxon>Devosia</taxon>
    </lineage>
</organism>
<dbReference type="SUPFAM" id="SSF53756">
    <property type="entry name" value="UDP-Glycosyltransferase/glycogen phosphorylase"/>
    <property type="match status" value="1"/>
</dbReference>
<dbReference type="GO" id="GO:0016757">
    <property type="term" value="F:glycosyltransferase activity"/>
    <property type="evidence" value="ECO:0007669"/>
    <property type="project" value="TreeGrafter"/>
</dbReference>
<dbReference type="Gene3D" id="3.40.50.2000">
    <property type="entry name" value="Glycogen Phosphorylase B"/>
    <property type="match status" value="2"/>
</dbReference>
<dbReference type="Pfam" id="PF13692">
    <property type="entry name" value="Glyco_trans_1_4"/>
    <property type="match status" value="1"/>
</dbReference>
<feature type="domain" description="Glycosyltransferase subfamily 4-like N-terminal" evidence="1">
    <location>
        <begin position="11"/>
        <end position="179"/>
    </location>
</feature>
<dbReference type="Proteomes" id="UP000199074">
    <property type="component" value="Unassembled WGS sequence"/>
</dbReference>
<evidence type="ECO:0000313" key="2">
    <source>
        <dbReference type="EMBL" id="SFV27718.1"/>
    </source>
</evidence>
<dbReference type="PANTHER" id="PTHR12526:SF624">
    <property type="entry name" value="BLR6297 PROTEIN"/>
    <property type="match status" value="1"/>
</dbReference>
<dbReference type="EMBL" id="FPCK01000001">
    <property type="protein sequence ID" value="SFV27718.1"/>
    <property type="molecule type" value="Genomic_DNA"/>
</dbReference>
<gene>
    <name evidence="2" type="ORF">SAMN05216456_0345</name>
</gene>
<dbReference type="InterPro" id="IPR028098">
    <property type="entry name" value="Glyco_trans_4-like_N"/>
</dbReference>
<dbReference type="STRING" id="429728.SAMN05216456_0345"/>
<evidence type="ECO:0000259" key="1">
    <source>
        <dbReference type="Pfam" id="PF13579"/>
    </source>
</evidence>
<proteinExistence type="predicted"/>
<accession>A0A1I7MZC5</accession>
<keyword evidence="3" id="KW-1185">Reference proteome</keyword>
<protein>
    <submittedName>
        <fullName evidence="2">Glycosyltransferase involved in cell wall bisynthesis</fullName>
    </submittedName>
</protein>
<sequence length="392" mass="43852">MVENLPVPFDRRVWQEALALRGAGHTVSVICPKGKGFTESHEIRDGVYIYRHDLVEAKSAGGYPAEYLTALMHQLRLSLAVRRRQRIDAIQACNPPDLMFLIALFHRLLFGTRFLFDHHDLSPELYVSRFGRKDALFRVLSLLERLTFRLADASIATNETFRDIAISRGNMDPDRVFVVKSYPDPEKTHRCPPEPALVQGGKCIIGYVGIMGAQDGVETLIRAMDHIVFAEGRRDIKAVLVGDGPEFERLKALARTLNLEDAVTFTGYLSGPTMMQHLSAFDIGVIPDPPNGCNEKLSMNKVFEYMMLGIPFVQFNLAQARREAGSAALVTTDHSAAALARNIMVLVDDGARRRVMASRARAIAGREFLWSTQATRYLEAIDCLFTGKEIRT</sequence>
<dbReference type="Pfam" id="PF13579">
    <property type="entry name" value="Glyco_trans_4_4"/>
    <property type="match status" value="1"/>
</dbReference>
<evidence type="ECO:0000313" key="3">
    <source>
        <dbReference type="Proteomes" id="UP000199074"/>
    </source>
</evidence>
<name>A0A1I7MZC5_9HYPH</name>
<reference evidence="2 3" key="1">
    <citation type="submission" date="2016-10" db="EMBL/GenBank/DDBJ databases">
        <authorList>
            <person name="de Groot N.N."/>
        </authorList>
    </citation>
    <scope>NUCLEOTIDE SEQUENCE [LARGE SCALE GENOMIC DNA]</scope>
    <source>
        <strain evidence="2 3">IPL20</strain>
    </source>
</reference>
<keyword evidence="2" id="KW-0808">Transferase</keyword>
<dbReference type="CDD" id="cd03794">
    <property type="entry name" value="GT4_WbuB-like"/>
    <property type="match status" value="1"/>
</dbReference>
<dbReference type="PANTHER" id="PTHR12526">
    <property type="entry name" value="GLYCOSYLTRANSFERASE"/>
    <property type="match status" value="1"/>
</dbReference>
<dbReference type="AlphaFoldDB" id="A0A1I7MZC5"/>